<dbReference type="RefSeq" id="WP_344007273.1">
    <property type="nucleotide sequence ID" value="NZ_BAAAMY010000005.1"/>
</dbReference>
<name>A0ABP5AUZ6_9ACTN</name>
<comment type="caution">
    <text evidence="3">The sequence shown here is derived from an EMBL/GenBank/DDBJ whole genome shotgun (WGS) entry which is preliminary data.</text>
</comment>
<dbReference type="Proteomes" id="UP001501612">
    <property type="component" value="Unassembled WGS sequence"/>
</dbReference>
<feature type="transmembrane region" description="Helical" evidence="1">
    <location>
        <begin position="35"/>
        <end position="54"/>
    </location>
</feature>
<keyword evidence="1" id="KW-0812">Transmembrane</keyword>
<dbReference type="Pfam" id="PF01476">
    <property type="entry name" value="LysM"/>
    <property type="match status" value="1"/>
</dbReference>
<proteinExistence type="predicted"/>
<dbReference type="CDD" id="cd00118">
    <property type="entry name" value="LysM"/>
    <property type="match status" value="1"/>
</dbReference>
<gene>
    <name evidence="3" type="ORF">GCM10009737_22930</name>
</gene>
<evidence type="ECO:0000256" key="1">
    <source>
        <dbReference type="SAM" id="Phobius"/>
    </source>
</evidence>
<protein>
    <recommendedName>
        <fullName evidence="2">LysM domain-containing protein</fullName>
    </recommendedName>
</protein>
<reference evidence="4" key="1">
    <citation type="journal article" date="2019" name="Int. J. Syst. Evol. Microbiol.">
        <title>The Global Catalogue of Microorganisms (GCM) 10K type strain sequencing project: providing services to taxonomists for standard genome sequencing and annotation.</title>
        <authorList>
            <consortium name="The Broad Institute Genomics Platform"/>
            <consortium name="The Broad Institute Genome Sequencing Center for Infectious Disease"/>
            <person name="Wu L."/>
            <person name="Ma J."/>
        </authorList>
    </citation>
    <scope>NUCLEOTIDE SEQUENCE [LARGE SCALE GENOMIC DNA]</scope>
    <source>
        <strain evidence="4">JCM 14046</strain>
    </source>
</reference>
<evidence type="ECO:0000313" key="3">
    <source>
        <dbReference type="EMBL" id="GAA1920791.1"/>
    </source>
</evidence>
<organism evidence="3 4">
    <name type="scientific">Nocardioides lentus</name>
    <dbReference type="NCBI Taxonomy" id="338077"/>
    <lineage>
        <taxon>Bacteria</taxon>
        <taxon>Bacillati</taxon>
        <taxon>Actinomycetota</taxon>
        <taxon>Actinomycetes</taxon>
        <taxon>Propionibacteriales</taxon>
        <taxon>Nocardioidaceae</taxon>
        <taxon>Nocardioides</taxon>
    </lineage>
</organism>
<keyword evidence="4" id="KW-1185">Reference proteome</keyword>
<accession>A0ABP5AUZ6</accession>
<dbReference type="InterPro" id="IPR036779">
    <property type="entry name" value="LysM_dom_sf"/>
</dbReference>
<dbReference type="EMBL" id="BAAAMY010000005">
    <property type="protein sequence ID" value="GAA1920791.1"/>
    <property type="molecule type" value="Genomic_DNA"/>
</dbReference>
<sequence length="126" mass="12588">MSSATPSLAAPLAAPLARPSLGPVRLTRRGRLVVFVGSLLLLVGLVLGLGLALAGSQATGEAGVEPATVTVTVGTGETLWDIAGPLAADGAGGGDVRVVVQDLEELNALDTAMLRAGQELRVPVVE</sequence>
<feature type="domain" description="LysM" evidence="2">
    <location>
        <begin position="70"/>
        <end position="123"/>
    </location>
</feature>
<dbReference type="Gene3D" id="3.10.350.10">
    <property type="entry name" value="LysM domain"/>
    <property type="match status" value="1"/>
</dbReference>
<dbReference type="InterPro" id="IPR018392">
    <property type="entry name" value="LysM"/>
</dbReference>
<keyword evidence="1" id="KW-0472">Membrane</keyword>
<evidence type="ECO:0000313" key="4">
    <source>
        <dbReference type="Proteomes" id="UP001501612"/>
    </source>
</evidence>
<keyword evidence="1" id="KW-1133">Transmembrane helix</keyword>
<evidence type="ECO:0000259" key="2">
    <source>
        <dbReference type="SMART" id="SM00257"/>
    </source>
</evidence>
<dbReference type="SMART" id="SM00257">
    <property type="entry name" value="LysM"/>
    <property type="match status" value="1"/>
</dbReference>